<feature type="compositionally biased region" description="Low complexity" evidence="1">
    <location>
        <begin position="1015"/>
        <end position="1024"/>
    </location>
</feature>
<feature type="compositionally biased region" description="Acidic residues" evidence="1">
    <location>
        <begin position="784"/>
        <end position="806"/>
    </location>
</feature>
<feature type="region of interest" description="Disordered" evidence="1">
    <location>
        <begin position="1265"/>
        <end position="1288"/>
    </location>
</feature>
<keyword evidence="3" id="KW-1185">Reference proteome</keyword>
<proteinExistence type="predicted"/>
<feature type="region of interest" description="Disordered" evidence="1">
    <location>
        <begin position="1740"/>
        <end position="1764"/>
    </location>
</feature>
<feature type="compositionally biased region" description="Pro residues" evidence="1">
    <location>
        <begin position="989"/>
        <end position="1014"/>
    </location>
</feature>
<feature type="compositionally biased region" description="Polar residues" evidence="1">
    <location>
        <begin position="1312"/>
        <end position="1324"/>
    </location>
</feature>
<feature type="compositionally biased region" description="Basic and acidic residues" evidence="1">
    <location>
        <begin position="613"/>
        <end position="624"/>
    </location>
</feature>
<name>A0A9P5SCC3_9FUNG</name>
<dbReference type="EMBL" id="JAAAUY010000936">
    <property type="protein sequence ID" value="KAF9325364.1"/>
    <property type="molecule type" value="Genomic_DNA"/>
</dbReference>
<comment type="caution">
    <text evidence="2">The sequence shown here is derived from an EMBL/GenBank/DDBJ whole genome shotgun (WGS) entry which is preliminary data.</text>
</comment>
<organism evidence="2 3">
    <name type="scientific">Podila minutissima</name>
    <dbReference type="NCBI Taxonomy" id="64525"/>
    <lineage>
        <taxon>Eukaryota</taxon>
        <taxon>Fungi</taxon>
        <taxon>Fungi incertae sedis</taxon>
        <taxon>Mucoromycota</taxon>
        <taxon>Mortierellomycotina</taxon>
        <taxon>Mortierellomycetes</taxon>
        <taxon>Mortierellales</taxon>
        <taxon>Mortierellaceae</taxon>
        <taxon>Podila</taxon>
    </lineage>
</organism>
<feature type="compositionally biased region" description="Polar residues" evidence="1">
    <location>
        <begin position="451"/>
        <end position="468"/>
    </location>
</feature>
<feature type="region of interest" description="Disordered" evidence="1">
    <location>
        <begin position="908"/>
        <end position="930"/>
    </location>
</feature>
<reference evidence="2" key="1">
    <citation type="journal article" date="2020" name="Fungal Divers.">
        <title>Resolving the Mortierellaceae phylogeny through synthesis of multi-gene phylogenetics and phylogenomics.</title>
        <authorList>
            <person name="Vandepol N."/>
            <person name="Liber J."/>
            <person name="Desiro A."/>
            <person name="Na H."/>
            <person name="Kennedy M."/>
            <person name="Barry K."/>
            <person name="Grigoriev I.V."/>
            <person name="Miller A.N."/>
            <person name="O'Donnell K."/>
            <person name="Stajich J.E."/>
            <person name="Bonito G."/>
        </authorList>
    </citation>
    <scope>NUCLEOTIDE SEQUENCE</scope>
    <source>
        <strain evidence="2">NVP1</strain>
    </source>
</reference>
<gene>
    <name evidence="2" type="ORF">BG006_011150</name>
</gene>
<feature type="region of interest" description="Disordered" evidence="1">
    <location>
        <begin position="1300"/>
        <end position="1382"/>
    </location>
</feature>
<evidence type="ECO:0000313" key="2">
    <source>
        <dbReference type="EMBL" id="KAF9325364.1"/>
    </source>
</evidence>
<feature type="compositionally biased region" description="Low complexity" evidence="1">
    <location>
        <begin position="395"/>
        <end position="415"/>
    </location>
</feature>
<protein>
    <submittedName>
        <fullName evidence="2">Uncharacterized protein</fullName>
    </submittedName>
</protein>
<feature type="region of interest" description="Disordered" evidence="1">
    <location>
        <begin position="729"/>
        <end position="824"/>
    </location>
</feature>
<dbReference type="Proteomes" id="UP000696485">
    <property type="component" value="Unassembled WGS sequence"/>
</dbReference>
<evidence type="ECO:0000313" key="3">
    <source>
        <dbReference type="Proteomes" id="UP000696485"/>
    </source>
</evidence>
<accession>A0A9P5SCC3</accession>
<feature type="region of interest" description="Disordered" evidence="1">
    <location>
        <begin position="319"/>
        <end position="340"/>
    </location>
</feature>
<feature type="region of interest" description="Disordered" evidence="1">
    <location>
        <begin position="375"/>
        <end position="470"/>
    </location>
</feature>
<feature type="compositionally biased region" description="Polar residues" evidence="1">
    <location>
        <begin position="432"/>
        <end position="443"/>
    </location>
</feature>
<sequence>MARLPVDILLYIASLRFLTLNDIVQWRATASIFYHSIPLPSAAMILQAAFLFQIRPQRGHREQPPMSPVYNQTSFHPKNSSSASYPHHAAVPPRKDLYVIYRDRELQEVISRLTTLLTHPEFQPRLMRCSYSFRHKHRHDHTLSGSGKQSQRRRERTRRDLYDYPIFLTGNPPDLVRLAIEFGHVPFVDHLLSRGFRPRDLPEYFTMIPFMMPESDDVLDLDEDITEDFGIHHQDSEIETKRTVARARHQQRQAVMMKRSLELNQIWECMRVANQELMDACSRADLAAVLKVLDSTLINPRMALDDPAELEQLWLDPRPEYKGKGKQKAVTDPVEDEDLLERQSRHDSIGTGSVEHDDNIHGVLGAGVGMFAQEAPTSRQPPSLGTPRFPGSPRSISVQQGSNSQQSSQPSSSTQPLLIHRASIFKPRQRVESTSGYAPSCVSSDPDLHSKTFTNTDNNNKPKSNQLHQPWIDGRALTSALLAICFRRDGVESPQAQAAEEAKAVPIIQEILKYDSMLTAQALGQAALGVVYSRPLGSLERAQLAKRRLPKRPKSHISKEMDEFDGVTAMDLLMERMGPREWLKLIKCFLQRREFEDLAVILEKCPFKGPQLETKEKTPFKSHADSGSTSLASSSNAGSTTSLGAALGQLHQSDVAIVRELLCREAGICSVGSRLNNFTGRGMGQTSCHVSSTLHESSHVLFTGSGTRFNHSFMLPRGGFRGIGCNSSGHTGAASNHGQAMETESYHGAEDPLSDGAGVGDQENMEAPRSYHAGGPPRRHDDQEQYDEEDEEEEEMGVNQDQDDAQDSNLAFGGVSSSTTSSFRPGPGIAGIAIQVQAPDHILKALLKMGFRFFSICDLSISDKRHPLALQFRQQEKVNRQLIEFCMVPNLDGHGGLERDWADVDETQEDSGHVEEVLTNSRGKRRRYQRQVEVDPSDFQHHAEVVYKFLYPAASNPNRGSVSIPALPSFARPPRGARRLTASELSSAPPRPPVHPTPRAPSPLPVATPPPPPSTTGQPSLTPSNRVQFVLPPVQLGDSFKSVTGLAATFDINNVVLDDEMPPLQLRFPPLPLRSARYSKNRLSKSMPLPIRASMIELRKVGGESSFVFGGIYDEEDEEEAEEARRKAVESHRRMVQETTTRRVREHLSSDYIDLMTVGICLYQACYHRKEHLLSVLLENRLLIAQDALTGAVQVAGSVGWKRGLEMLLMQHGDMEAEVEPTVTINSEHVHLGTSMKWDHASALQLYPGGNTSSISNMHQGNRTFHNYTEGGNPNMDGASGSGNTTQSLNELLGRGIRRHQSDGGRLHQLFRDNNSSSRITGQSQPPPPPRRASFDFSRTPLFFSSSSPASESPTPPSLFTPVLPGSASAAPRLPVEMPMEGEQRRSFRSKLSMFLPNISSSFSRSSSASASHFPPSFPTKKQLETRRGSLGSLGGMVTTTTTAATGGGLYPITTTTEVSSTTMIMLSTSGLWSLPNTMMLRKSRNAVVALMAACTRNDPSLVRWLVESFADIKVPHVMQALMIACDRGLVRVAKVLVGVRSSRNNNHHQEQNKSRVLFREWLESQRQRILALTTSWSSPAAAAAAATAEDPNHDSFPFLFLMESSPLLRHYFQILNTLSTCQFMSWKPPTTTRALRRTPQEIKYSMIQVLLTPLLDVLGPIAVRKALNRMPKDCWWPVDQDVRAAIDQEASRAMVQLASVIRHQRKVLQQSNRKRQKHQSLKQDTPLLAKVAMNNVINNKSSAAEDEGAEGGRYGDEKAAKSTKGKWKTRVRKWIVKKRQPALLVEPASAVVVVANFDIEKGAPGVDSEVPMIKRGGARGGEPGAGPKSFFKRMSLHIKK</sequence>
<feature type="compositionally biased region" description="Polar residues" evidence="1">
    <location>
        <begin position="729"/>
        <end position="738"/>
    </location>
</feature>
<evidence type="ECO:0000256" key="1">
    <source>
        <dbReference type="SAM" id="MobiDB-lite"/>
    </source>
</evidence>
<feature type="region of interest" description="Disordered" evidence="1">
    <location>
        <begin position="964"/>
        <end position="1025"/>
    </location>
</feature>
<feature type="region of interest" description="Disordered" evidence="1">
    <location>
        <begin position="612"/>
        <end position="635"/>
    </location>
</feature>
<feature type="compositionally biased region" description="Low complexity" evidence="1">
    <location>
        <begin position="626"/>
        <end position="635"/>
    </location>
</feature>